<reference evidence="1 2" key="1">
    <citation type="journal article" date="2019" name="Sci. Rep.">
        <title>Orb-weaving spider Araneus ventricosus genome elucidates the spidroin gene catalogue.</title>
        <authorList>
            <person name="Kono N."/>
            <person name="Nakamura H."/>
            <person name="Ohtoshi R."/>
            <person name="Moran D.A.P."/>
            <person name="Shinohara A."/>
            <person name="Yoshida Y."/>
            <person name="Fujiwara M."/>
            <person name="Mori M."/>
            <person name="Tomita M."/>
            <person name="Arakawa K."/>
        </authorList>
    </citation>
    <scope>NUCLEOTIDE SEQUENCE [LARGE SCALE GENOMIC DNA]</scope>
</reference>
<dbReference type="EMBL" id="BGPR01004739">
    <property type="protein sequence ID" value="GBN02827.1"/>
    <property type="molecule type" value="Genomic_DNA"/>
</dbReference>
<comment type="caution">
    <text evidence="1">The sequence shown here is derived from an EMBL/GenBank/DDBJ whole genome shotgun (WGS) entry which is preliminary data.</text>
</comment>
<proteinExistence type="predicted"/>
<sequence>MNNKEEISVQNRFNTANELPQRFSQMKLQCTIAPDIFQCDHRPRGPHIAFCTQYSRRPKVTCPQECSAQSVLCCPVGHQCRDPTKIEHRLQITPREKSHKVRFGKNGHGGYCLQDAMCGPRKGVHIEFH</sequence>
<dbReference type="AlphaFoldDB" id="A0A4Y2KMJ7"/>
<keyword evidence="2" id="KW-1185">Reference proteome</keyword>
<organism evidence="1 2">
    <name type="scientific">Araneus ventricosus</name>
    <name type="common">Orbweaver spider</name>
    <name type="synonym">Epeira ventricosa</name>
    <dbReference type="NCBI Taxonomy" id="182803"/>
    <lineage>
        <taxon>Eukaryota</taxon>
        <taxon>Metazoa</taxon>
        <taxon>Ecdysozoa</taxon>
        <taxon>Arthropoda</taxon>
        <taxon>Chelicerata</taxon>
        <taxon>Arachnida</taxon>
        <taxon>Araneae</taxon>
        <taxon>Araneomorphae</taxon>
        <taxon>Entelegynae</taxon>
        <taxon>Araneoidea</taxon>
        <taxon>Araneidae</taxon>
        <taxon>Araneus</taxon>
    </lineage>
</organism>
<gene>
    <name evidence="1" type="ORF">AVEN_216787_1</name>
</gene>
<evidence type="ECO:0000313" key="2">
    <source>
        <dbReference type="Proteomes" id="UP000499080"/>
    </source>
</evidence>
<evidence type="ECO:0000313" key="1">
    <source>
        <dbReference type="EMBL" id="GBN02827.1"/>
    </source>
</evidence>
<dbReference type="Proteomes" id="UP000499080">
    <property type="component" value="Unassembled WGS sequence"/>
</dbReference>
<name>A0A4Y2KMJ7_ARAVE</name>
<accession>A0A4Y2KMJ7</accession>
<protein>
    <submittedName>
        <fullName evidence="1">Uncharacterized protein</fullName>
    </submittedName>
</protein>